<keyword evidence="2" id="KW-1185">Reference proteome</keyword>
<name>A0ACB9U228_9CETA</name>
<sequence>MQSERDDSDPFFSKEPEIISSTGCEIYWKDGKDLTLKTLRLQKCEGPEVPVPTSVLYFTKEASDYQYEDSDEEVQEAEGGEEDSNEKPEEGPEKDLDPAEDSPRDPRGFKQLLHLRKLLFPEQPSSLRPPPPPLGPTANSVSSTRHSARRPPSSPQTSLQAPSLLGVQASVWEGMEGVEEATALLASLEVSSALPGEQGWPQAAVEEECGREPLEEEEMEEDVEEMEEDEEEGEIDFGLEDVEEEEHLPREYEEEEDENEQEGAAAVAGLEFPVERFGPLFWSHVDSFLRNFRNNKHVLFRPHADRLMAGGHSQAPSDPGEGPVPPQEQEDLGEGGQVLQGLDSAADFKLGYFSRQLLTPKSASFCPNDEGEDQYENSDEEEEDGNEKPGEGLEMDVVSAKGSSGSSQTPVPCAADVSAVPTPTLQSRGQQRLVSATLSGRHLPRRRHCRTIPVWHVSPAMSATEEHDWMPGGPDRAGGGAGRDPSLLGVQASASEGMEGVEEATALLASLEVSRALPGEQGWPQAAVEEECGREPLEEEEMEEDVEAMEEDEEEGEIDFEVEDVEEEAHLSGEGEEGEDTEDEDENEQEGAAAVKGLGFSVETFGPLFWSQVDSILCNFHTNTHVLFRPPTDGLMAGGCSPPPSDPGEGPVPPQEQEDLGEGDRGLQGLDSAADFKLGYFPCQLLTPMSASFCPNDEGEDEYETFDEEEEDENEKPEEL</sequence>
<protein>
    <submittedName>
        <fullName evidence="1">Uncharacterized protein</fullName>
    </submittedName>
</protein>
<reference evidence="1" key="1">
    <citation type="submission" date="2022-03" db="EMBL/GenBank/DDBJ databases">
        <title>Genomic analyses of argali, domestic sheep and their hybrids provide insights into chromosomal evolution, heterosis and genetic basis of agronomic traits.</title>
        <authorList>
            <person name="Li M."/>
        </authorList>
    </citation>
    <scope>NUCLEOTIDE SEQUENCE</scope>
    <source>
        <strain evidence="1">F1 hybrid</strain>
    </source>
</reference>
<accession>A0ACB9U228</accession>
<dbReference type="EMBL" id="CM043025">
    <property type="protein sequence ID" value="KAI4554926.1"/>
    <property type="molecule type" value="Genomic_DNA"/>
</dbReference>
<organism evidence="1 2">
    <name type="scientific">Ovis ammon polii x Ovis aries</name>
    <dbReference type="NCBI Taxonomy" id="2918886"/>
    <lineage>
        <taxon>Eukaryota</taxon>
        <taxon>Metazoa</taxon>
        <taxon>Chordata</taxon>
        <taxon>Craniata</taxon>
        <taxon>Vertebrata</taxon>
        <taxon>Euteleostomi</taxon>
        <taxon>Mammalia</taxon>
        <taxon>Eutheria</taxon>
        <taxon>Laurasiatheria</taxon>
        <taxon>Artiodactyla</taxon>
        <taxon>Ruminantia</taxon>
        <taxon>Pecora</taxon>
        <taxon>Bovidae</taxon>
        <taxon>Caprinae</taxon>
        <taxon>Ovis</taxon>
    </lineage>
</organism>
<evidence type="ECO:0000313" key="2">
    <source>
        <dbReference type="Proteomes" id="UP001057279"/>
    </source>
</evidence>
<dbReference type="Proteomes" id="UP001057279">
    <property type="component" value="Chromosome X"/>
</dbReference>
<proteinExistence type="predicted"/>
<gene>
    <name evidence="1" type="ORF">MJG53_020225</name>
</gene>
<evidence type="ECO:0000313" key="1">
    <source>
        <dbReference type="EMBL" id="KAI4554926.1"/>
    </source>
</evidence>
<comment type="caution">
    <text evidence="1">The sequence shown here is derived from an EMBL/GenBank/DDBJ whole genome shotgun (WGS) entry which is preliminary data.</text>
</comment>